<gene>
    <name evidence="2" type="ORF">CLV62_11868</name>
</gene>
<keyword evidence="3" id="KW-1185">Reference proteome</keyword>
<feature type="transmembrane region" description="Helical" evidence="1">
    <location>
        <begin position="6"/>
        <end position="22"/>
    </location>
</feature>
<evidence type="ECO:0000313" key="3">
    <source>
        <dbReference type="Proteomes" id="UP000247973"/>
    </source>
</evidence>
<sequence length="163" mass="19122">MRARLIMIAILLLAGLLTSLFSKNKLTRFCLHTPLLVLVLALAISLILWFISDNICKNPNTKLYMDINNKELFFYPFFVCFSCAVASYSIFLCKIRAVRENFLLSFISFFPLPLLIAFFFLSSQFTSDEHYIQTAYYSLAFILPQTYFFILFRRKKKKGEWSK</sequence>
<keyword evidence="1" id="KW-0472">Membrane</keyword>
<proteinExistence type="predicted"/>
<feature type="transmembrane region" description="Helical" evidence="1">
    <location>
        <begin position="72"/>
        <end position="91"/>
    </location>
</feature>
<keyword evidence="1" id="KW-0812">Transmembrane</keyword>
<dbReference type="Proteomes" id="UP000247973">
    <property type="component" value="Unassembled WGS sequence"/>
</dbReference>
<comment type="caution">
    <text evidence="2">The sequence shown here is derived from an EMBL/GenBank/DDBJ whole genome shotgun (WGS) entry which is preliminary data.</text>
</comment>
<feature type="transmembrane region" description="Helical" evidence="1">
    <location>
        <begin position="103"/>
        <end position="122"/>
    </location>
</feature>
<dbReference type="RefSeq" id="WP_146212748.1">
    <property type="nucleotide sequence ID" value="NZ_QICL01000018.1"/>
</dbReference>
<reference evidence="2 3" key="1">
    <citation type="submission" date="2018-03" db="EMBL/GenBank/DDBJ databases">
        <title>Genomic Encyclopedia of Archaeal and Bacterial Type Strains, Phase II (KMG-II): from individual species to whole genera.</title>
        <authorList>
            <person name="Goeker M."/>
        </authorList>
    </citation>
    <scope>NUCLEOTIDE SEQUENCE [LARGE SCALE GENOMIC DNA]</scope>
    <source>
        <strain evidence="2 3">DSM 100214</strain>
    </source>
</reference>
<organism evidence="2 3">
    <name type="scientific">Dysgonomonas alginatilytica</name>
    <dbReference type="NCBI Taxonomy" id="1605892"/>
    <lineage>
        <taxon>Bacteria</taxon>
        <taxon>Pseudomonadati</taxon>
        <taxon>Bacteroidota</taxon>
        <taxon>Bacteroidia</taxon>
        <taxon>Bacteroidales</taxon>
        <taxon>Dysgonomonadaceae</taxon>
        <taxon>Dysgonomonas</taxon>
    </lineage>
</organism>
<evidence type="ECO:0000313" key="2">
    <source>
        <dbReference type="EMBL" id="PXV62679.1"/>
    </source>
</evidence>
<feature type="transmembrane region" description="Helical" evidence="1">
    <location>
        <begin position="29"/>
        <end position="52"/>
    </location>
</feature>
<protein>
    <submittedName>
        <fullName evidence="2">Uncharacterized protein</fullName>
    </submittedName>
</protein>
<name>A0A2V3PP27_9BACT</name>
<dbReference type="AlphaFoldDB" id="A0A2V3PP27"/>
<keyword evidence="1" id="KW-1133">Transmembrane helix</keyword>
<feature type="transmembrane region" description="Helical" evidence="1">
    <location>
        <begin position="134"/>
        <end position="152"/>
    </location>
</feature>
<dbReference type="EMBL" id="QICL01000018">
    <property type="protein sequence ID" value="PXV62679.1"/>
    <property type="molecule type" value="Genomic_DNA"/>
</dbReference>
<evidence type="ECO:0000256" key="1">
    <source>
        <dbReference type="SAM" id="Phobius"/>
    </source>
</evidence>
<accession>A0A2V3PP27</accession>